<keyword evidence="8" id="KW-1185">Reference proteome</keyword>
<proteinExistence type="inferred from homology"/>
<dbReference type="GO" id="GO:0008146">
    <property type="term" value="F:sulfotransferase activity"/>
    <property type="evidence" value="ECO:0007669"/>
    <property type="project" value="InterPro"/>
</dbReference>
<evidence type="ECO:0000259" key="6">
    <source>
        <dbReference type="Pfam" id="PF00685"/>
    </source>
</evidence>
<dbReference type="InterPro" id="IPR000863">
    <property type="entry name" value="Sulfotransferase_dom"/>
</dbReference>
<comment type="caution">
    <text evidence="7">The sequence shown here is derived from an EMBL/GenBank/DDBJ whole genome shotgun (WGS) entry which is preliminary data.</text>
</comment>
<keyword evidence="4 5" id="KW-0808">Transferase</keyword>
<dbReference type="SUPFAM" id="SSF52540">
    <property type="entry name" value="P-loop containing nucleoside triphosphate hydrolases"/>
    <property type="match status" value="1"/>
</dbReference>
<dbReference type="Proteomes" id="UP000050525">
    <property type="component" value="Unassembled WGS sequence"/>
</dbReference>
<name>A0A151MLL5_ALLMI</name>
<sequence length="316" mass="35759">MSDPAPSYPPPRLDYTKALAEGVGVFRRFPLVPVAGIPLMEPIAQQWGPIATFRARPDDLLIATYPKSGTTWMQEIVDLVLCGADEAWAQRAPTHVRSPFLEICSPPPIPSGVQQLEQTPPPRVIKTHLPVQLVPESFWDNDCKVIYVARNPKDTVVSYYFFDQMNKTQPEPGPWPAYLQRFMRGELAWGSWYDHVCGYWAAREQRRILYVFYEDMKEDPGREVQKVASFLGAALSSEVLARVIQLSSFAAMRDNPMANYSSVPHTLLDPAISPFLRRGEVGDWKNHFTVAQNEAFDAHYQNRMAGPGVPHFRSQV</sequence>
<dbReference type="FunFam" id="3.40.50.300:FF:000433">
    <property type="entry name" value="Estrogen sulfotransferase"/>
    <property type="match status" value="1"/>
</dbReference>
<evidence type="ECO:0000256" key="3">
    <source>
        <dbReference type="ARBA" id="ARBA00022490"/>
    </source>
</evidence>
<dbReference type="GeneID" id="102570148"/>
<dbReference type="EMBL" id="AKHW03005789">
    <property type="protein sequence ID" value="KYO25451.1"/>
    <property type="molecule type" value="Genomic_DNA"/>
</dbReference>
<evidence type="ECO:0000313" key="7">
    <source>
        <dbReference type="EMBL" id="KYO25451.1"/>
    </source>
</evidence>
<evidence type="ECO:0000313" key="8">
    <source>
        <dbReference type="Proteomes" id="UP000050525"/>
    </source>
</evidence>
<dbReference type="PANTHER" id="PTHR11783">
    <property type="entry name" value="SULFOTRANSFERASE SULT"/>
    <property type="match status" value="1"/>
</dbReference>
<dbReference type="KEGG" id="amj:102570148"/>
<dbReference type="OrthoDB" id="205623at2759"/>
<dbReference type="GO" id="GO:0005737">
    <property type="term" value="C:cytoplasm"/>
    <property type="evidence" value="ECO:0007669"/>
    <property type="project" value="UniProtKB-SubCell"/>
</dbReference>
<comment type="similarity">
    <text evidence="2 5">Belongs to the sulfotransferase 1 family.</text>
</comment>
<organism evidence="7 8">
    <name type="scientific">Alligator mississippiensis</name>
    <name type="common">American alligator</name>
    <dbReference type="NCBI Taxonomy" id="8496"/>
    <lineage>
        <taxon>Eukaryota</taxon>
        <taxon>Metazoa</taxon>
        <taxon>Chordata</taxon>
        <taxon>Craniata</taxon>
        <taxon>Vertebrata</taxon>
        <taxon>Euteleostomi</taxon>
        <taxon>Archelosauria</taxon>
        <taxon>Archosauria</taxon>
        <taxon>Crocodylia</taxon>
        <taxon>Alligatoridae</taxon>
        <taxon>Alligatorinae</taxon>
        <taxon>Alligator</taxon>
    </lineage>
</organism>
<dbReference type="Pfam" id="PF00685">
    <property type="entry name" value="Sulfotransfer_1"/>
    <property type="match status" value="1"/>
</dbReference>
<reference evidence="7 8" key="1">
    <citation type="journal article" date="2012" name="Genome Biol.">
        <title>Sequencing three crocodilian genomes to illuminate the evolution of archosaurs and amniotes.</title>
        <authorList>
            <person name="St John J.A."/>
            <person name="Braun E.L."/>
            <person name="Isberg S.R."/>
            <person name="Miles L.G."/>
            <person name="Chong A.Y."/>
            <person name="Gongora J."/>
            <person name="Dalzell P."/>
            <person name="Moran C."/>
            <person name="Bed'hom B."/>
            <person name="Abzhanov A."/>
            <person name="Burgess S.C."/>
            <person name="Cooksey A.M."/>
            <person name="Castoe T.A."/>
            <person name="Crawford N.G."/>
            <person name="Densmore L.D."/>
            <person name="Drew J.C."/>
            <person name="Edwards S.V."/>
            <person name="Faircloth B.C."/>
            <person name="Fujita M.K."/>
            <person name="Greenwold M.J."/>
            <person name="Hoffmann F.G."/>
            <person name="Howard J.M."/>
            <person name="Iguchi T."/>
            <person name="Janes D.E."/>
            <person name="Khan S.Y."/>
            <person name="Kohno S."/>
            <person name="de Koning A.J."/>
            <person name="Lance S.L."/>
            <person name="McCarthy F.M."/>
            <person name="McCormack J.E."/>
            <person name="Merchant M.E."/>
            <person name="Peterson D.G."/>
            <person name="Pollock D.D."/>
            <person name="Pourmand N."/>
            <person name="Raney B.J."/>
            <person name="Roessler K.A."/>
            <person name="Sanford J.R."/>
            <person name="Sawyer R.H."/>
            <person name="Schmidt C.J."/>
            <person name="Triplett E.W."/>
            <person name="Tuberville T.D."/>
            <person name="Venegas-Anaya M."/>
            <person name="Howard J.T."/>
            <person name="Jarvis E.D."/>
            <person name="Guillette L.J.Jr."/>
            <person name="Glenn T.C."/>
            <person name="Green R.E."/>
            <person name="Ray D.A."/>
        </authorList>
    </citation>
    <scope>NUCLEOTIDE SEQUENCE [LARGE SCALE GENOMIC DNA]</scope>
    <source>
        <strain evidence="7">KSC_2009_1</strain>
    </source>
</reference>
<gene>
    <name evidence="7" type="primary">SULT1ST6</name>
    <name evidence="7" type="ORF">Y1Q_0016055</name>
</gene>
<comment type="subcellular location">
    <subcellularLocation>
        <location evidence="1">Cytoplasm</location>
    </subcellularLocation>
</comment>
<dbReference type="InterPro" id="IPR027417">
    <property type="entry name" value="P-loop_NTPase"/>
</dbReference>
<dbReference type="PhylomeDB" id="A0A151MLL5"/>
<dbReference type="Gene3D" id="3.40.50.300">
    <property type="entry name" value="P-loop containing nucleotide triphosphate hydrolases"/>
    <property type="match status" value="1"/>
</dbReference>
<feature type="domain" description="Sulfotransferase" evidence="6">
    <location>
        <begin position="57"/>
        <end position="306"/>
    </location>
</feature>
<dbReference type="AlphaFoldDB" id="A0A151MLL5"/>
<evidence type="ECO:0000256" key="4">
    <source>
        <dbReference type="ARBA" id="ARBA00022679"/>
    </source>
</evidence>
<dbReference type="eggNOG" id="KOG1584">
    <property type="taxonomic scope" value="Eukaryota"/>
</dbReference>
<protein>
    <recommendedName>
        <fullName evidence="5">Sulfotransferase</fullName>
        <ecNumber evidence="5">2.8.2.-</ecNumber>
    </recommendedName>
</protein>
<accession>A0A151MLL5</accession>
<dbReference type="EC" id="2.8.2.-" evidence="5"/>
<keyword evidence="3" id="KW-0963">Cytoplasm</keyword>
<evidence type="ECO:0000256" key="2">
    <source>
        <dbReference type="ARBA" id="ARBA00005771"/>
    </source>
</evidence>
<evidence type="ECO:0000256" key="1">
    <source>
        <dbReference type="ARBA" id="ARBA00004496"/>
    </source>
</evidence>
<evidence type="ECO:0000256" key="5">
    <source>
        <dbReference type="RuleBase" id="RU361155"/>
    </source>
</evidence>